<evidence type="ECO:0000313" key="4">
    <source>
        <dbReference type="Proteomes" id="UP000383932"/>
    </source>
</evidence>
<dbReference type="Proteomes" id="UP000383932">
    <property type="component" value="Unassembled WGS sequence"/>
</dbReference>
<dbReference type="EMBL" id="SSOP01000035">
    <property type="protein sequence ID" value="KAB5593549.1"/>
    <property type="molecule type" value="Genomic_DNA"/>
</dbReference>
<organism evidence="3 4">
    <name type="scientific">Ceratobasidium theobromae</name>
    <dbReference type="NCBI Taxonomy" id="1582974"/>
    <lineage>
        <taxon>Eukaryota</taxon>
        <taxon>Fungi</taxon>
        <taxon>Dikarya</taxon>
        <taxon>Basidiomycota</taxon>
        <taxon>Agaricomycotina</taxon>
        <taxon>Agaricomycetes</taxon>
        <taxon>Cantharellales</taxon>
        <taxon>Ceratobasidiaceae</taxon>
        <taxon>Ceratobasidium</taxon>
    </lineage>
</organism>
<feature type="transmembrane region" description="Helical" evidence="2">
    <location>
        <begin position="222"/>
        <end position="243"/>
    </location>
</feature>
<evidence type="ECO:0000256" key="1">
    <source>
        <dbReference type="SAM" id="MobiDB-lite"/>
    </source>
</evidence>
<feature type="transmembrane region" description="Helical" evidence="2">
    <location>
        <begin position="17"/>
        <end position="37"/>
    </location>
</feature>
<feature type="transmembrane region" description="Helical" evidence="2">
    <location>
        <begin position="49"/>
        <end position="68"/>
    </location>
</feature>
<feature type="compositionally biased region" description="Polar residues" evidence="1">
    <location>
        <begin position="306"/>
        <end position="319"/>
    </location>
</feature>
<reference evidence="3 4" key="1">
    <citation type="journal article" date="2019" name="Fungal Biol. Biotechnol.">
        <title>Draft genome sequence of fastidious pathogen Ceratobasidium theobromae, which causes vascular-streak dieback in Theobroma cacao.</title>
        <authorList>
            <person name="Ali S.S."/>
            <person name="Asman A."/>
            <person name="Shao J."/>
            <person name="Firmansyah A.P."/>
            <person name="Susilo A.W."/>
            <person name="Rosmana A."/>
            <person name="McMahon P."/>
            <person name="Junaid M."/>
            <person name="Guest D."/>
            <person name="Kheng T.Y."/>
            <person name="Meinhardt L.W."/>
            <person name="Bailey B.A."/>
        </authorList>
    </citation>
    <scope>NUCLEOTIDE SEQUENCE [LARGE SCALE GENOMIC DNA]</scope>
    <source>
        <strain evidence="3 4">CT2</strain>
    </source>
</reference>
<dbReference type="OrthoDB" id="3351993at2759"/>
<feature type="transmembrane region" description="Helical" evidence="2">
    <location>
        <begin position="74"/>
        <end position="91"/>
    </location>
</feature>
<feature type="transmembrane region" description="Helical" evidence="2">
    <location>
        <begin position="173"/>
        <end position="193"/>
    </location>
</feature>
<name>A0A5N5QPI8_9AGAM</name>
<proteinExistence type="predicted"/>
<evidence type="ECO:0000256" key="2">
    <source>
        <dbReference type="SAM" id="Phobius"/>
    </source>
</evidence>
<keyword evidence="4" id="KW-1185">Reference proteome</keyword>
<sequence>MSDTCCELQLNPDITGIGVRAALYAQIVLGWAVSLIYPDQFVKNSRTAYMTAIALLIASFIQLTTQNLSLLDGLVVSLTTTMMITFSVASYPSKRRVNASTGPKTADTEESWSRWFMQFCFVIFWGAWCFNMWRDPAHFGLKGEKAACPTNYSVTLWVFGREVNATNPRMRNAALAIVSIGFIIALCSLVISLEKAMSPILYLAGKIWDEKRARAPAYENPILQNIHYFLQTVAIVTLIYLVAATEKTIDNNDVAKQADNWSYGQTIALILLLQQVMDVFSTFVDKMEDKEEEEEKAKQQRGDGGQQQVTSLPMDTLNP</sequence>
<comment type="caution">
    <text evidence="3">The sequence shown here is derived from an EMBL/GenBank/DDBJ whole genome shotgun (WGS) entry which is preliminary data.</text>
</comment>
<evidence type="ECO:0000313" key="3">
    <source>
        <dbReference type="EMBL" id="KAB5593549.1"/>
    </source>
</evidence>
<protein>
    <submittedName>
        <fullName evidence="3">Transmembrane protein</fullName>
    </submittedName>
</protein>
<keyword evidence="2 3" id="KW-0812">Transmembrane</keyword>
<dbReference type="AlphaFoldDB" id="A0A5N5QPI8"/>
<feature type="compositionally biased region" description="Basic and acidic residues" evidence="1">
    <location>
        <begin position="288"/>
        <end position="301"/>
    </location>
</feature>
<feature type="region of interest" description="Disordered" evidence="1">
    <location>
        <begin position="288"/>
        <end position="319"/>
    </location>
</feature>
<keyword evidence="2" id="KW-1133">Transmembrane helix</keyword>
<keyword evidence="2" id="KW-0472">Membrane</keyword>
<gene>
    <name evidence="3" type="ORF">CTheo_3015</name>
</gene>
<accession>A0A5N5QPI8</accession>